<sequence>MSLSYIDDPEECIKDALDLDLHEVAVVCRDASGELYVLTNIKGRRLERLMADGVDVTE</sequence>
<gene>
    <name evidence="1" type="ORF">CcrBL10_gp313</name>
</gene>
<protein>
    <submittedName>
        <fullName evidence="1">Uncharacterized protein</fullName>
    </submittedName>
</protein>
<accession>A0A385ECH5</accession>
<dbReference type="Proteomes" id="UP000258997">
    <property type="component" value="Segment"/>
</dbReference>
<keyword evidence="2" id="KW-1185">Reference proteome</keyword>
<name>A0A385ECH5_9CAUD</name>
<proteinExistence type="predicted"/>
<organism evidence="1 2">
    <name type="scientific">Caulobacter phage CcrBL10</name>
    <dbReference type="NCBI Taxonomy" id="2283269"/>
    <lineage>
        <taxon>Viruses</taxon>
        <taxon>Duplodnaviria</taxon>
        <taxon>Heunggongvirae</taxon>
        <taxon>Uroviricota</taxon>
        <taxon>Caudoviricetes</taxon>
        <taxon>Jeanschmidtviridae</taxon>
        <taxon>Poindextervirus</taxon>
        <taxon>Poindextervirus BL10</taxon>
    </lineage>
</organism>
<reference evidence="1 2" key="1">
    <citation type="submission" date="2018-07" db="EMBL/GenBank/DDBJ databases">
        <title>Giant CbK-like Caulobacter bacteriophages have genetically divergent genomes.</title>
        <authorList>
            <person name="Wilson K.M."/>
            <person name="Ely B."/>
        </authorList>
    </citation>
    <scope>NUCLEOTIDE SEQUENCE [LARGE SCALE GENOMIC DNA]</scope>
</reference>
<evidence type="ECO:0000313" key="1">
    <source>
        <dbReference type="EMBL" id="AXQ68517.1"/>
    </source>
</evidence>
<dbReference type="EMBL" id="MH588544">
    <property type="protein sequence ID" value="AXQ68517.1"/>
    <property type="molecule type" value="Genomic_DNA"/>
</dbReference>
<evidence type="ECO:0000313" key="2">
    <source>
        <dbReference type="Proteomes" id="UP000258997"/>
    </source>
</evidence>